<dbReference type="InterPro" id="IPR041424">
    <property type="entry name" value="CinA_KH"/>
</dbReference>
<dbReference type="CDD" id="cd00885">
    <property type="entry name" value="cinA"/>
    <property type="match status" value="1"/>
</dbReference>
<dbReference type="SUPFAM" id="SSF53218">
    <property type="entry name" value="Molybdenum cofactor biosynthesis proteins"/>
    <property type="match status" value="1"/>
</dbReference>
<dbReference type="SMART" id="SM00852">
    <property type="entry name" value="MoCF_biosynth"/>
    <property type="match status" value="1"/>
</dbReference>
<dbReference type="NCBIfam" id="TIGR00199">
    <property type="entry name" value="PncC_domain"/>
    <property type="match status" value="1"/>
</dbReference>
<dbReference type="EMBL" id="VSSQ01006819">
    <property type="protein sequence ID" value="MPM33957.1"/>
    <property type="molecule type" value="Genomic_DNA"/>
</dbReference>
<dbReference type="Gene3D" id="3.40.980.10">
    <property type="entry name" value="MoaB/Mog-like domain"/>
    <property type="match status" value="1"/>
</dbReference>
<dbReference type="NCBIfam" id="TIGR00200">
    <property type="entry name" value="cinA_nterm"/>
    <property type="match status" value="1"/>
</dbReference>
<name>A0A644Z004_9ZZZZ</name>
<dbReference type="GO" id="GO:0019159">
    <property type="term" value="F:nicotinamide-nucleotide amidase activity"/>
    <property type="evidence" value="ECO:0007669"/>
    <property type="project" value="UniProtKB-EC"/>
</dbReference>
<dbReference type="SUPFAM" id="SSF142433">
    <property type="entry name" value="CinA-like"/>
    <property type="match status" value="1"/>
</dbReference>
<dbReference type="InterPro" id="IPR036425">
    <property type="entry name" value="MoaB/Mog-like_dom_sf"/>
</dbReference>
<dbReference type="InterPro" id="IPR008136">
    <property type="entry name" value="CinA_C"/>
</dbReference>
<dbReference type="AlphaFoldDB" id="A0A644Z004"/>
<dbReference type="InterPro" id="IPR050101">
    <property type="entry name" value="CinA"/>
</dbReference>
<feature type="domain" description="MoaB/Mog" evidence="1">
    <location>
        <begin position="7"/>
        <end position="175"/>
    </location>
</feature>
<organism evidence="2">
    <name type="scientific">bioreactor metagenome</name>
    <dbReference type="NCBI Taxonomy" id="1076179"/>
    <lineage>
        <taxon>unclassified sequences</taxon>
        <taxon>metagenomes</taxon>
        <taxon>ecological metagenomes</taxon>
    </lineage>
</organism>
<dbReference type="Pfam" id="PF02464">
    <property type="entry name" value="CinA"/>
    <property type="match status" value="1"/>
</dbReference>
<dbReference type="NCBIfam" id="TIGR00177">
    <property type="entry name" value="molyb_syn"/>
    <property type="match status" value="1"/>
</dbReference>
<protein>
    <submittedName>
        <fullName evidence="2">Nicotinamide-nucleotide amidohydrolase PncC</fullName>
        <ecNumber evidence="2">3.5.1.42</ecNumber>
    </submittedName>
</protein>
<dbReference type="InterPro" id="IPR008135">
    <property type="entry name" value="Competence-induced_CinA"/>
</dbReference>
<dbReference type="InterPro" id="IPR036653">
    <property type="entry name" value="CinA-like_C"/>
</dbReference>
<dbReference type="Gene3D" id="3.90.950.20">
    <property type="entry name" value="CinA-like"/>
    <property type="match status" value="1"/>
</dbReference>
<dbReference type="InterPro" id="IPR001453">
    <property type="entry name" value="MoaB/Mog_dom"/>
</dbReference>
<evidence type="ECO:0000259" key="1">
    <source>
        <dbReference type="SMART" id="SM00852"/>
    </source>
</evidence>
<dbReference type="Pfam" id="PF18146">
    <property type="entry name" value="CinA_KH"/>
    <property type="match status" value="1"/>
</dbReference>
<dbReference type="Pfam" id="PF00994">
    <property type="entry name" value="MoCF_biosynth"/>
    <property type="match status" value="1"/>
</dbReference>
<dbReference type="PANTHER" id="PTHR13939">
    <property type="entry name" value="NICOTINAMIDE-NUCLEOTIDE AMIDOHYDROLASE PNCC"/>
    <property type="match status" value="1"/>
</dbReference>
<dbReference type="EC" id="3.5.1.42" evidence="2"/>
<reference evidence="2" key="1">
    <citation type="submission" date="2019-08" db="EMBL/GenBank/DDBJ databases">
        <authorList>
            <person name="Kucharzyk K."/>
            <person name="Murdoch R.W."/>
            <person name="Higgins S."/>
            <person name="Loffler F."/>
        </authorList>
    </citation>
    <scope>NUCLEOTIDE SEQUENCE</scope>
</reference>
<dbReference type="PANTHER" id="PTHR13939:SF0">
    <property type="entry name" value="NMN AMIDOHYDROLASE-LIKE PROTEIN YFAY"/>
    <property type="match status" value="1"/>
</dbReference>
<dbReference type="HAMAP" id="MF_00226_B">
    <property type="entry name" value="CinA_B"/>
    <property type="match status" value="1"/>
</dbReference>
<dbReference type="PIRSF" id="PIRSF006728">
    <property type="entry name" value="CinA"/>
    <property type="match status" value="1"/>
</dbReference>
<accession>A0A644Z004</accession>
<proteinExistence type="inferred from homology"/>
<sequence length="429" mass="46382">MTNIEACICTIGDEILIGQIVDTNSAFISSRLNEAGIKVASMVSIGDDFDQIIENLTRISRDFNVIIITGGLGPTKDDITKKALARFTGCNEYTTNSNQLEIIERIFEKRGMAVTQTNRDQAIVPANCVVIPNEKGTAPAMVFNIDSSTLLFSLPGVPYEMEALLPSVIDIINQNFSPRNICHRTVCTYGIPESTLSDMLTTWESSLPSGIKLAYLPNPATGIRLRLSTYNGDKNANLKLMDTCIQTLKEVLAPGIIYSEQDDNLESVVSRLLESSGMTVSVAESCTGGKISSVLVSKPGASNYYKGGIVTYSNDTKISILNVAPQTIENHGAVSLECASQMAEGCRLLFGTDIAISTTGIAGPGGGTDSKPVGSIWIAVSVRGKVKCTQSLFFGDRERNIIRFTSEALNFLRKELILIIDNKQLINKV</sequence>
<comment type="caution">
    <text evidence="2">The sequence shown here is derived from an EMBL/GenBank/DDBJ whole genome shotgun (WGS) entry which is preliminary data.</text>
</comment>
<evidence type="ECO:0000313" key="2">
    <source>
        <dbReference type="EMBL" id="MPM33957.1"/>
    </source>
</evidence>
<gene>
    <name evidence="2" type="primary">pncC_10</name>
    <name evidence="2" type="ORF">SDC9_80538</name>
</gene>
<keyword evidence="2" id="KW-0378">Hydrolase</keyword>